<accession>A0ACC2DVP2</accession>
<evidence type="ECO:0000313" key="1">
    <source>
        <dbReference type="EMBL" id="KAJ7558276.1"/>
    </source>
</evidence>
<evidence type="ECO:0000313" key="2">
    <source>
        <dbReference type="Proteomes" id="UP001162992"/>
    </source>
</evidence>
<dbReference type="EMBL" id="CM055095">
    <property type="protein sequence ID" value="KAJ7558276.1"/>
    <property type="molecule type" value="Genomic_DNA"/>
</dbReference>
<protein>
    <submittedName>
        <fullName evidence="1">Uncharacterized protein</fullName>
    </submittedName>
</protein>
<name>A0ACC2DVP2_DIPCM</name>
<dbReference type="Proteomes" id="UP001162992">
    <property type="component" value="Chromosome 4"/>
</dbReference>
<comment type="caution">
    <text evidence="1">The sequence shown here is derived from an EMBL/GenBank/DDBJ whole genome shotgun (WGS) entry which is preliminary data.</text>
</comment>
<organism evidence="1 2">
    <name type="scientific">Diphasiastrum complanatum</name>
    <name type="common">Issler's clubmoss</name>
    <name type="synonym">Lycopodium complanatum</name>
    <dbReference type="NCBI Taxonomy" id="34168"/>
    <lineage>
        <taxon>Eukaryota</taxon>
        <taxon>Viridiplantae</taxon>
        <taxon>Streptophyta</taxon>
        <taxon>Embryophyta</taxon>
        <taxon>Tracheophyta</taxon>
        <taxon>Lycopodiopsida</taxon>
        <taxon>Lycopodiales</taxon>
        <taxon>Lycopodiaceae</taxon>
        <taxon>Lycopodioideae</taxon>
        <taxon>Diphasiastrum</taxon>
    </lineage>
</organism>
<gene>
    <name evidence="1" type="ORF">O6H91_04G031600</name>
</gene>
<proteinExistence type="predicted"/>
<sequence>MEMQMFAAARDPAEAESNLISIVGSYITDVLLQDGEQRRLHKEQCAEQLQLHGDDEAQAEYADQAILANLDWGIDALDKAICTSHHETKNALLEQAHKMLQVCALLDTRSSTAGVPNTYLSAWAHLHLAFVCKLRDDDNKATVHMMEMFLIDPLYARINFAPHLWEILFDSHLTSIHAWYSEYCNKIQSASSNSNTVEELSSELAVQQLQQLKNLYEDSLDDHTRRYARCYRDWLNPEVTRKWATFLLPIVEAPICTLLFPDQENDLCEQIISPESTSLRSHLPERNESSSALEDGSFQQSRGFDGPEHSENGELHFQSFDKNSMQPVLDDDGMDSFQSRKYCSSFDLDTPDRERKDIMLNLQHIKGKSKLSRPTDQQEQTIEEASIFRRSLRTMAESKELEGSIQSSNASSPSSSFDNGLLHESSEMEESFDRSAKVKAARTEVRVDALRKYPSIKEQTRANVKSMAKARFFGRSKSSSMLGSGRHSGELEKATFIARAPKDFICPITSQLFSDPVTLETGQTYERKAIQEWLNRGNTTCPITRQSLRINVLPKTNYVLKRLVASWKEQHVDLSQEFSSESFGPQTPTASLPFLELPEKQGFKGDSPQGSPKSISSCCSMNAKSAPKETMCSSLESPEVPQSLAGLVSELKKTILSLCNSEDLHECEESVSEVGTIWSESKGHSSIEWYLTKKEVISSLVDILASSQSMEVCHTIINLFSALIKKNENIRAIIVSASPSMDCILNPLKTGIMQTLSLLYQLKLPLSELLKLDLIFDVTKALKIYSKKDNFTDEHVMVVHPMTAALSLMCQLVSGNHSNKRSPNAQAILTTGLLPTVIKCVEGDHFEERLSAVAILCSCMQVDGGCRNLIAAETDLASVLDLLHGDNNMARGFAVCFLSEIVKLSRRTLNNRILNDIKGGGTLSSRHMLLAYLQSAPPKQRALTAGLLLQIDLLEEPRKSSIYRDEAVDALLEILKSKGSSESQVAAAETLVASVGIFSSSGKPLTESLLLKVVDLAKSKSQLSEGLQSDEWRETKEEEISAREWERRVAKALMAFENGAIFEVLRKTVQSNDTELSKPSMVTAVWLSRMMQLLPDTGLRAVASRALVDPFIGILVCSKNVQDQALAALGLHSFLDNTGSIQILARDAEQIIVPLRKLQKLTWVSKQIIRAIVKAFPTNAADIWAHEDVGRIELAISGGIRALVRTEGRIFSGHSDGTIKVWHERTRLPAFIHEIKKHNRSITSLAISHTTERLHSGSADRSIRIWTLGPDEIQCVQLIDLNDAVHGLLVAGIMTCVIPQGTGVKVQYENGASKVLNGSKHIQSIHYHNGKIYCGCIDSSIQELDVADSSILTIQAGTRTLMGKKPIYALQVWNKQIFAAGSPVDGVSMKVFNQTDKSLVGSVSTAAEVRTMVVNDDFIYLGTSSGVIEVWLTESLARVEVLNVGSRINCLLLNGDTLYAGSEDGKLSVFSSP</sequence>
<keyword evidence="2" id="KW-1185">Reference proteome</keyword>
<reference evidence="2" key="1">
    <citation type="journal article" date="2024" name="Proc. Natl. Acad. Sci. U.S.A.">
        <title>Extraordinary preservation of gene collinearity over three hundred million years revealed in homosporous lycophytes.</title>
        <authorList>
            <person name="Li C."/>
            <person name="Wickell D."/>
            <person name="Kuo L.Y."/>
            <person name="Chen X."/>
            <person name="Nie B."/>
            <person name="Liao X."/>
            <person name="Peng D."/>
            <person name="Ji J."/>
            <person name="Jenkins J."/>
            <person name="Williams M."/>
            <person name="Shu S."/>
            <person name="Plott C."/>
            <person name="Barry K."/>
            <person name="Rajasekar S."/>
            <person name="Grimwood J."/>
            <person name="Han X."/>
            <person name="Sun S."/>
            <person name="Hou Z."/>
            <person name="He W."/>
            <person name="Dai G."/>
            <person name="Sun C."/>
            <person name="Schmutz J."/>
            <person name="Leebens-Mack J.H."/>
            <person name="Li F.W."/>
            <person name="Wang L."/>
        </authorList>
    </citation>
    <scope>NUCLEOTIDE SEQUENCE [LARGE SCALE GENOMIC DNA]</scope>
    <source>
        <strain evidence="2">cv. PW_Plant_1</strain>
    </source>
</reference>